<protein>
    <submittedName>
        <fullName evidence="4">GNAT family N-acetyltransferase</fullName>
    </submittedName>
</protein>
<keyword evidence="2" id="KW-0012">Acyltransferase</keyword>
<evidence type="ECO:0000256" key="1">
    <source>
        <dbReference type="ARBA" id="ARBA00022679"/>
    </source>
</evidence>
<proteinExistence type="predicted"/>
<reference evidence="4 5" key="1">
    <citation type="submission" date="2018-05" db="EMBL/GenBank/DDBJ databases">
        <title>Klebsiella quasipneumonaiae provides a window into carbapenemase gene transfer, plasmid rearrangements and nosocomial acquisition from the hospital environment.</title>
        <authorList>
            <person name="Mathers A.J."/>
            <person name="Vegesana K."/>
            <person name="Stoesser N."/>
            <person name="Crook D."/>
            <person name="Vaughan A."/>
            <person name="Barry K."/>
            <person name="Parikh H."/>
            <person name="Sebra R."/>
            <person name="Kotay S."/>
            <person name="Walker A.S."/>
            <person name="Sheppard A.E."/>
        </authorList>
    </citation>
    <scope>NUCLEOTIDE SEQUENCE [LARGE SCALE GENOMIC DNA]</scope>
    <source>
        <strain evidence="4 5">CAV1761</strain>
    </source>
</reference>
<keyword evidence="1" id="KW-0808">Transferase</keyword>
<organism evidence="4 5">
    <name type="scientific">Serratia marcescens</name>
    <dbReference type="NCBI Taxonomy" id="615"/>
    <lineage>
        <taxon>Bacteria</taxon>
        <taxon>Pseudomonadati</taxon>
        <taxon>Pseudomonadota</taxon>
        <taxon>Gammaproteobacteria</taxon>
        <taxon>Enterobacterales</taxon>
        <taxon>Yersiniaceae</taxon>
        <taxon>Serratia</taxon>
    </lineage>
</organism>
<dbReference type="AlphaFoldDB" id="A0AB33FT48"/>
<dbReference type="GO" id="GO:0016747">
    <property type="term" value="F:acyltransferase activity, transferring groups other than amino-acyl groups"/>
    <property type="evidence" value="ECO:0007669"/>
    <property type="project" value="InterPro"/>
</dbReference>
<sequence length="166" mass="18589">MEDSGLPLKRRKGATMSIIHRLAQPDDLNGLLALYRELRPQDAPLRTDDARRTLQRLLDDPAIRLVVAADEEQPIATCMLALIPGLAHQAQPFGIIEHVVTAEPYRGHGVALAMIEYALQLAWRKGCYKVMLLSGQQRTGAHQLYLKAGFDGDRERGFVIRRPEGR</sequence>
<dbReference type="SUPFAM" id="SSF55729">
    <property type="entry name" value="Acyl-CoA N-acyltransferases (Nat)"/>
    <property type="match status" value="1"/>
</dbReference>
<dbReference type="PROSITE" id="PS51186">
    <property type="entry name" value="GNAT"/>
    <property type="match status" value="1"/>
</dbReference>
<dbReference type="Proteomes" id="UP000245399">
    <property type="component" value="Chromosome"/>
</dbReference>
<dbReference type="CDD" id="cd04301">
    <property type="entry name" value="NAT_SF"/>
    <property type="match status" value="1"/>
</dbReference>
<evidence type="ECO:0000259" key="3">
    <source>
        <dbReference type="PROSITE" id="PS51186"/>
    </source>
</evidence>
<dbReference type="InterPro" id="IPR016181">
    <property type="entry name" value="Acyl_CoA_acyltransferase"/>
</dbReference>
<dbReference type="InterPro" id="IPR000182">
    <property type="entry name" value="GNAT_dom"/>
</dbReference>
<evidence type="ECO:0000313" key="4">
    <source>
        <dbReference type="EMBL" id="AWL67624.1"/>
    </source>
</evidence>
<dbReference type="PANTHER" id="PTHR43877">
    <property type="entry name" value="AMINOALKYLPHOSPHONATE N-ACETYLTRANSFERASE-RELATED-RELATED"/>
    <property type="match status" value="1"/>
</dbReference>
<dbReference type="InterPro" id="IPR050832">
    <property type="entry name" value="Bact_Acetyltransf"/>
</dbReference>
<feature type="domain" description="N-acetyltransferase" evidence="3">
    <location>
        <begin position="18"/>
        <end position="166"/>
    </location>
</feature>
<evidence type="ECO:0000256" key="2">
    <source>
        <dbReference type="ARBA" id="ARBA00023315"/>
    </source>
</evidence>
<name>A0AB33FT48_SERMA</name>
<accession>A0AB33FT48</accession>
<dbReference type="EMBL" id="CP029449">
    <property type="protein sequence ID" value="AWL67624.1"/>
    <property type="molecule type" value="Genomic_DNA"/>
</dbReference>
<dbReference type="Pfam" id="PF00583">
    <property type="entry name" value="Acetyltransf_1"/>
    <property type="match status" value="1"/>
</dbReference>
<evidence type="ECO:0000313" key="5">
    <source>
        <dbReference type="Proteomes" id="UP000245399"/>
    </source>
</evidence>
<gene>
    <name evidence="4" type="ORF">DKC05_08015</name>
</gene>
<dbReference type="Gene3D" id="3.40.630.30">
    <property type="match status" value="1"/>
</dbReference>
<dbReference type="PANTHER" id="PTHR43877:SF2">
    <property type="entry name" value="AMINOALKYLPHOSPHONATE N-ACETYLTRANSFERASE-RELATED"/>
    <property type="match status" value="1"/>
</dbReference>